<keyword evidence="3" id="KW-1185">Reference proteome</keyword>
<reference evidence="2" key="1">
    <citation type="submission" date="2023-06" db="EMBL/GenBank/DDBJ databases">
        <title>MT1 and MT2 Draft Genomes of Novel Species.</title>
        <authorList>
            <person name="Venkateswaran K."/>
        </authorList>
    </citation>
    <scope>NUCLEOTIDE SEQUENCE</scope>
    <source>
        <strain evidence="2">IIF3SC-B10</strain>
    </source>
</reference>
<dbReference type="SUPFAM" id="SSF55729">
    <property type="entry name" value="Acyl-CoA N-acyltransferases (Nat)"/>
    <property type="match status" value="1"/>
</dbReference>
<comment type="caution">
    <text evidence="2">The sequence shown here is derived from an EMBL/GenBank/DDBJ whole genome shotgun (WGS) entry which is preliminary data.</text>
</comment>
<dbReference type="InterPro" id="IPR000182">
    <property type="entry name" value="GNAT_dom"/>
</dbReference>
<evidence type="ECO:0000313" key="2">
    <source>
        <dbReference type="EMBL" id="MDN4610512.1"/>
    </source>
</evidence>
<dbReference type="Pfam" id="PF00583">
    <property type="entry name" value="Acetyltransf_1"/>
    <property type="match status" value="1"/>
</dbReference>
<accession>A0ABT8JZY6</accession>
<gene>
    <name evidence="2" type="ORF">P5G52_06480</name>
</gene>
<evidence type="ECO:0000313" key="3">
    <source>
        <dbReference type="Proteomes" id="UP001174209"/>
    </source>
</evidence>
<dbReference type="RefSeq" id="WP_301225742.1">
    <property type="nucleotide sequence ID" value="NZ_JAROCG010000001.1"/>
</dbReference>
<name>A0ABT8JZY6_9MICC</name>
<sequence length="216" mass="24004">MGAHADDELLQTWIDGWSACRGYEPHRDGRSTSVLLTDQQNQTEHFLFEPTTERFLELASETRQDPGRVLTVVTNRMQELIDAARPLHVHVTDRQQSLMSVDMRGQDVEDPRVPSDDFTLERSSEGACRSVTVHAGGELAARGSVSVVGDYAVYDRIVTEEGYRRRGLGSYVMRALTAAVLEDDITTGLLMASADGRALYAFLGWQNLADVFVIRG</sequence>
<proteinExistence type="predicted"/>
<organism evidence="2 3">
    <name type="scientific">Arthrobacter burdickii</name>
    <dbReference type="NCBI Taxonomy" id="3035920"/>
    <lineage>
        <taxon>Bacteria</taxon>
        <taxon>Bacillati</taxon>
        <taxon>Actinomycetota</taxon>
        <taxon>Actinomycetes</taxon>
        <taxon>Micrococcales</taxon>
        <taxon>Micrococcaceae</taxon>
        <taxon>Arthrobacter</taxon>
    </lineage>
</organism>
<dbReference type="Gene3D" id="3.40.630.30">
    <property type="match status" value="1"/>
</dbReference>
<dbReference type="InterPro" id="IPR016181">
    <property type="entry name" value="Acyl_CoA_acyltransferase"/>
</dbReference>
<dbReference type="PROSITE" id="PS51186">
    <property type="entry name" value="GNAT"/>
    <property type="match status" value="1"/>
</dbReference>
<evidence type="ECO:0000259" key="1">
    <source>
        <dbReference type="PROSITE" id="PS51186"/>
    </source>
</evidence>
<feature type="domain" description="N-acetyltransferase" evidence="1">
    <location>
        <begin position="89"/>
        <end position="216"/>
    </location>
</feature>
<protein>
    <submittedName>
        <fullName evidence="2">GNAT family N-acetyltransferase</fullName>
    </submittedName>
</protein>
<dbReference type="EMBL" id="JAROCG010000001">
    <property type="protein sequence ID" value="MDN4610512.1"/>
    <property type="molecule type" value="Genomic_DNA"/>
</dbReference>
<dbReference type="Proteomes" id="UP001174209">
    <property type="component" value="Unassembled WGS sequence"/>
</dbReference>